<gene>
    <name evidence="2" type="ORF">CLV29_0166</name>
</gene>
<dbReference type="EMBL" id="SOAW01000001">
    <property type="protein sequence ID" value="TDT32586.1"/>
    <property type="molecule type" value="Genomic_DNA"/>
</dbReference>
<evidence type="ECO:0000313" key="2">
    <source>
        <dbReference type="EMBL" id="TDT32586.1"/>
    </source>
</evidence>
<dbReference type="PANTHER" id="PTHR11895">
    <property type="entry name" value="TRANSAMIDASE"/>
    <property type="match status" value="1"/>
</dbReference>
<name>A0A4R7J770_9ACTN</name>
<keyword evidence="3" id="KW-1185">Reference proteome</keyword>
<dbReference type="InterPro" id="IPR023631">
    <property type="entry name" value="Amidase_dom"/>
</dbReference>
<dbReference type="Gene3D" id="3.90.1300.10">
    <property type="entry name" value="Amidase signature (AS) domain"/>
    <property type="match status" value="1"/>
</dbReference>
<proteinExistence type="predicted"/>
<dbReference type="AlphaFoldDB" id="A0A4R7J770"/>
<dbReference type="GO" id="GO:0016740">
    <property type="term" value="F:transferase activity"/>
    <property type="evidence" value="ECO:0007669"/>
    <property type="project" value="UniProtKB-KW"/>
</dbReference>
<feature type="domain" description="Amidase" evidence="1">
    <location>
        <begin position="29"/>
        <end position="440"/>
    </location>
</feature>
<dbReference type="SUPFAM" id="SSF75304">
    <property type="entry name" value="Amidase signature (AS) enzymes"/>
    <property type="match status" value="1"/>
</dbReference>
<accession>A0A4R7J770</accession>
<evidence type="ECO:0000259" key="1">
    <source>
        <dbReference type="Pfam" id="PF01425"/>
    </source>
</evidence>
<dbReference type="InterPro" id="IPR000120">
    <property type="entry name" value="Amidase"/>
</dbReference>
<evidence type="ECO:0000313" key="3">
    <source>
        <dbReference type="Proteomes" id="UP000295371"/>
    </source>
</evidence>
<reference evidence="2 3" key="1">
    <citation type="submission" date="2019-03" db="EMBL/GenBank/DDBJ databases">
        <title>Genomic Encyclopedia of Archaeal and Bacterial Type Strains, Phase II (KMG-II): from individual species to whole genera.</title>
        <authorList>
            <person name="Goeker M."/>
        </authorList>
    </citation>
    <scope>NUCLEOTIDE SEQUENCE [LARGE SCALE GENOMIC DNA]</scope>
    <source>
        <strain evidence="2 3">DSM 24323</strain>
    </source>
</reference>
<dbReference type="Pfam" id="PF01425">
    <property type="entry name" value="Amidase"/>
    <property type="match status" value="1"/>
</dbReference>
<dbReference type="InterPro" id="IPR036928">
    <property type="entry name" value="AS_sf"/>
</dbReference>
<comment type="caution">
    <text evidence="2">The sequence shown here is derived from an EMBL/GenBank/DDBJ whole genome shotgun (WGS) entry which is preliminary data.</text>
</comment>
<organism evidence="2 3">
    <name type="scientific">Naumannella halotolerans</name>
    <dbReference type="NCBI Taxonomy" id="993414"/>
    <lineage>
        <taxon>Bacteria</taxon>
        <taxon>Bacillati</taxon>
        <taxon>Actinomycetota</taxon>
        <taxon>Actinomycetes</taxon>
        <taxon>Propionibacteriales</taxon>
        <taxon>Propionibacteriaceae</taxon>
        <taxon>Naumannella</taxon>
    </lineage>
</organism>
<sequence>MTSLAELSAHQLLEGFADGRFDPVQVHDAVQAEISRREPELNTFWIRDPAESSAAAGASAERWRHGHPCGPLDGVPVTVKENIARAGVPMPSGNAAVIPVIPEHDDPITTRLREAGAVILGSTVMPDWGMLSSGVSSLHGITRSPWNPAWTTGGSSSGAGAAAAAGFGPLHVGSDIGGSIRLPGTWLGLATLKPTGGLIPLGAPYLGRAAGPLTRTAEDARLLLDVLAGPAQGDWTSLPPLGTQPRASDPSRLRIGFQPEAGDGMAVDPEVAAAVTAAVDLFADSGAEIVELPGSCSDRVLTDLDRFWRVRSLRDQQILPGDRQELTLPFIQRWVQQAAGTSGEQLMDCYHAIGTLQRRTVDLTAGCDLVLSPVAPVAAFPAEWPMPFGEQDLGMAHIGFTVPYNMSGQPAGTVNCGFTGDGRPIGLQIAGQRFTDDLVLDAMAWFETHRPASTTPVWPIG</sequence>
<keyword evidence="2" id="KW-0808">Transferase</keyword>
<dbReference type="RefSeq" id="WP_208292698.1">
    <property type="nucleotide sequence ID" value="NZ_SOAW01000001.1"/>
</dbReference>
<dbReference type="PANTHER" id="PTHR11895:SF173">
    <property type="entry name" value="GLUTAMYL-TRNA AMIDOTRANSFERASE SUBUNIT A"/>
    <property type="match status" value="1"/>
</dbReference>
<dbReference type="Proteomes" id="UP000295371">
    <property type="component" value="Unassembled WGS sequence"/>
</dbReference>
<protein>
    <submittedName>
        <fullName evidence="2">Aspartyl-tRNA(Asn)/glutamyl-tRNA(Gln) amidotransferase subunit A</fullName>
    </submittedName>
</protein>
<dbReference type="NCBIfam" id="NF005450">
    <property type="entry name" value="PRK07042.1"/>
    <property type="match status" value="1"/>
</dbReference>